<protein>
    <submittedName>
        <fullName evidence="1">YdcH family protein</fullName>
    </submittedName>
</protein>
<dbReference type="InterPro" id="IPR038444">
    <property type="entry name" value="DUF465_sf"/>
</dbReference>
<proteinExistence type="predicted"/>
<dbReference type="Gene3D" id="6.10.280.50">
    <property type="match status" value="1"/>
</dbReference>
<reference evidence="1 2" key="1">
    <citation type="submission" date="2022-10" db="EMBL/GenBank/DDBJ databases">
        <title>Sphingomonas sp.</title>
        <authorList>
            <person name="Jin C."/>
        </authorList>
    </citation>
    <scope>NUCLEOTIDE SEQUENCE [LARGE SCALE GENOMIC DNA]</scope>
    <source>
        <strain evidence="1 2">BN140010</strain>
    </source>
</reference>
<dbReference type="Proteomes" id="UP001526246">
    <property type="component" value="Unassembled WGS sequence"/>
</dbReference>
<comment type="caution">
    <text evidence="1">The sequence shown here is derived from an EMBL/GenBank/DDBJ whole genome shotgun (WGS) entry which is preliminary data.</text>
</comment>
<dbReference type="Pfam" id="PF04325">
    <property type="entry name" value="DUF465"/>
    <property type="match status" value="1"/>
</dbReference>
<dbReference type="InterPro" id="IPR007420">
    <property type="entry name" value="DUF465"/>
</dbReference>
<gene>
    <name evidence="1" type="ORF">OMW55_09410</name>
</gene>
<dbReference type="RefSeq" id="WP_264882659.1">
    <property type="nucleotide sequence ID" value="NZ_JAPDOB010000002.1"/>
</dbReference>
<dbReference type="EMBL" id="JAPDOB010000002">
    <property type="protein sequence ID" value="MCW3798019.1"/>
    <property type="molecule type" value="Genomic_DNA"/>
</dbReference>
<evidence type="ECO:0000313" key="2">
    <source>
        <dbReference type="Proteomes" id="UP001526246"/>
    </source>
</evidence>
<evidence type="ECO:0000313" key="1">
    <source>
        <dbReference type="EMBL" id="MCW3798019.1"/>
    </source>
</evidence>
<keyword evidence="2" id="KW-1185">Reference proteome</keyword>
<sequence length="57" mass="7072">MHPRMYRLIEAHSRIDHALREEQRRRRPDDVRLTRLKKLKLRVKDLMHRLARKHAPA</sequence>
<organism evidence="1 2">
    <name type="scientific">Sphingomonas arvum</name>
    <dbReference type="NCBI Taxonomy" id="2992113"/>
    <lineage>
        <taxon>Bacteria</taxon>
        <taxon>Pseudomonadati</taxon>
        <taxon>Pseudomonadota</taxon>
        <taxon>Alphaproteobacteria</taxon>
        <taxon>Sphingomonadales</taxon>
        <taxon>Sphingomonadaceae</taxon>
        <taxon>Sphingomonas</taxon>
    </lineage>
</organism>
<name>A0ABT3JGG0_9SPHN</name>
<accession>A0ABT3JGG0</accession>